<dbReference type="AlphaFoldDB" id="A0A6H5GJL5"/>
<protein>
    <submittedName>
        <fullName evidence="2">Uncharacterized protein</fullName>
    </submittedName>
</protein>
<organism evidence="2 3">
    <name type="scientific">Nesidiocoris tenuis</name>
    <dbReference type="NCBI Taxonomy" id="355587"/>
    <lineage>
        <taxon>Eukaryota</taxon>
        <taxon>Metazoa</taxon>
        <taxon>Ecdysozoa</taxon>
        <taxon>Arthropoda</taxon>
        <taxon>Hexapoda</taxon>
        <taxon>Insecta</taxon>
        <taxon>Pterygota</taxon>
        <taxon>Neoptera</taxon>
        <taxon>Paraneoptera</taxon>
        <taxon>Hemiptera</taxon>
        <taxon>Heteroptera</taxon>
        <taxon>Panheteroptera</taxon>
        <taxon>Cimicomorpha</taxon>
        <taxon>Miridae</taxon>
        <taxon>Dicyphina</taxon>
        <taxon>Nesidiocoris</taxon>
    </lineage>
</organism>
<name>A0A6H5GJL5_9HEMI</name>
<evidence type="ECO:0000313" key="3">
    <source>
        <dbReference type="Proteomes" id="UP000479000"/>
    </source>
</evidence>
<feature type="non-terminal residue" evidence="2">
    <location>
        <position position="160"/>
    </location>
</feature>
<feature type="compositionally biased region" description="Low complexity" evidence="1">
    <location>
        <begin position="120"/>
        <end position="136"/>
    </location>
</feature>
<dbReference type="EMBL" id="CADCXU010014299">
    <property type="protein sequence ID" value="CAB0003996.1"/>
    <property type="molecule type" value="Genomic_DNA"/>
</dbReference>
<reference evidence="2 3" key="1">
    <citation type="submission" date="2020-02" db="EMBL/GenBank/DDBJ databases">
        <authorList>
            <person name="Ferguson B K."/>
        </authorList>
    </citation>
    <scope>NUCLEOTIDE SEQUENCE [LARGE SCALE GENOMIC DNA]</scope>
</reference>
<accession>A0A6H5GJL5</accession>
<feature type="region of interest" description="Disordered" evidence="1">
    <location>
        <begin position="119"/>
        <end position="160"/>
    </location>
</feature>
<proteinExistence type="predicted"/>
<evidence type="ECO:0000256" key="1">
    <source>
        <dbReference type="SAM" id="MobiDB-lite"/>
    </source>
</evidence>
<evidence type="ECO:0000313" key="2">
    <source>
        <dbReference type="EMBL" id="CAB0003996.1"/>
    </source>
</evidence>
<dbReference type="Proteomes" id="UP000479000">
    <property type="component" value="Unassembled WGS sequence"/>
</dbReference>
<keyword evidence="3" id="KW-1185">Reference proteome</keyword>
<sequence length="160" mass="18256">MVHIGYLLSVTAACWRLTLGYLLRIEIAVSAFLGLLKCFYHWKFSCWITFINHSEQFLRCIEFPKNKDPRHTTDWRRRAVGPPPVPAAAALQSPPVSTYCMKMSGCRVRILNLKKSRLGPSAVRRPPSAVRRPPSAIRHPSSAVHRPPSTIRRPPYKNKK</sequence>
<gene>
    <name evidence="2" type="ORF">NTEN_LOCUS9473</name>
</gene>